<keyword evidence="9 10" id="KW-0807">Transducer</keyword>
<feature type="transmembrane region" description="Helical" evidence="10">
    <location>
        <begin position="56"/>
        <end position="73"/>
    </location>
</feature>
<keyword evidence="8 10" id="KW-0675">Receptor</keyword>
<keyword evidence="4 10" id="KW-0812">Transmembrane</keyword>
<feature type="transmembrane region" description="Helical" evidence="10">
    <location>
        <begin position="144"/>
        <end position="164"/>
    </location>
</feature>
<evidence type="ECO:0000313" key="11">
    <source>
        <dbReference type="EMBL" id="AXU25096.1"/>
    </source>
</evidence>
<keyword evidence="3 10" id="KW-0716">Sensory transduction</keyword>
<accession>A0A346TI13</accession>
<dbReference type="GO" id="GO:0004984">
    <property type="term" value="F:olfactory receptor activity"/>
    <property type="evidence" value="ECO:0007669"/>
    <property type="project" value="InterPro"/>
</dbReference>
<dbReference type="EMBL" id="MG770193">
    <property type="protein sequence ID" value="AXU25096.1"/>
    <property type="molecule type" value="mRNA"/>
</dbReference>
<dbReference type="Pfam" id="PF02949">
    <property type="entry name" value="7tm_6"/>
    <property type="match status" value="1"/>
</dbReference>
<sequence length="375" mass="42872">MEATLKLVVKSILILSGDEKYQLFSLQKALLNLVGLDFFQNGPQIRMIPHFVKHKIYPLMFPMWMISIAILVLKHVSSNQPLTQFEFIKQINGIIVSMTFFAASFKFFIFFIFGKSFKELFIETEQLGVIHADNVKLQFHIKTCVGYTTLVASNLGTWVAWFYLKHDDEPFDAAYPWEDKGFGRLLTYFFGFFAATFCAICHTLVDTAFQMMVAGIIIHIDSVAEKLSLVGSGKIKDRHAMSEIYEKHVKLLRVANNFSRGYSNLFVAQSVYTVGHSCVLLFGAAHVDDRVEIAMSQGTMLMTSYMQLLIYCYYGELLTSKFSGLLFDSYNNEWYECDMAVKKDLGRFALMCHKHISLRGFGNVHPSKSNWLHVS</sequence>
<evidence type="ECO:0000256" key="6">
    <source>
        <dbReference type="ARBA" id="ARBA00022989"/>
    </source>
</evidence>
<keyword evidence="7 10" id="KW-0472">Membrane</keyword>
<keyword evidence="5 10" id="KW-0552">Olfaction</keyword>
<evidence type="ECO:0000256" key="2">
    <source>
        <dbReference type="ARBA" id="ARBA00022475"/>
    </source>
</evidence>
<dbReference type="InterPro" id="IPR004117">
    <property type="entry name" value="7tm6_olfct_rcpt"/>
</dbReference>
<comment type="caution">
    <text evidence="10">Lacks conserved residue(s) required for the propagation of feature annotation.</text>
</comment>
<evidence type="ECO:0000256" key="7">
    <source>
        <dbReference type="ARBA" id="ARBA00023136"/>
    </source>
</evidence>
<dbReference type="GO" id="GO:0007165">
    <property type="term" value="P:signal transduction"/>
    <property type="evidence" value="ECO:0007669"/>
    <property type="project" value="UniProtKB-KW"/>
</dbReference>
<dbReference type="AlphaFoldDB" id="A0A346TI13"/>
<reference evidence="11" key="1">
    <citation type="journal article" date="2018" name="Sci. Rep.">
        <title>Identification and expression analysis of putative chemoreception genes from Cyrtorhinus lividipennis (Hemiptera: Miridae) antennal transcriptome.</title>
        <authorList>
            <person name="Wang G.Y."/>
            <person name="Zhu J.L."/>
            <person name="Zhou W.W."/>
            <person name="Liu S."/>
            <person name="Khairul Q.M."/>
            <person name="Ansari N.A."/>
            <person name="Zhu Z.R."/>
        </authorList>
    </citation>
    <scope>NUCLEOTIDE SEQUENCE</scope>
</reference>
<evidence type="ECO:0000256" key="4">
    <source>
        <dbReference type="ARBA" id="ARBA00022692"/>
    </source>
</evidence>
<organism evidence="11">
    <name type="scientific">Cyrtorhinus lividipennis</name>
    <dbReference type="NCBI Taxonomy" id="1032904"/>
    <lineage>
        <taxon>Eukaryota</taxon>
        <taxon>Metazoa</taxon>
        <taxon>Ecdysozoa</taxon>
        <taxon>Arthropoda</taxon>
        <taxon>Hexapoda</taxon>
        <taxon>Insecta</taxon>
        <taxon>Pterygota</taxon>
        <taxon>Neoptera</taxon>
        <taxon>Paraneoptera</taxon>
        <taxon>Hemiptera</taxon>
        <taxon>Heteroptera</taxon>
        <taxon>Panheteroptera</taxon>
        <taxon>Cimicomorpha</taxon>
        <taxon>Miridae</taxon>
        <taxon>Orthotylini</taxon>
        <taxon>Cyrtorhinus</taxon>
    </lineage>
</organism>
<protein>
    <recommendedName>
        <fullName evidence="10">Odorant receptor</fullName>
    </recommendedName>
</protein>
<evidence type="ECO:0000256" key="5">
    <source>
        <dbReference type="ARBA" id="ARBA00022725"/>
    </source>
</evidence>
<feature type="transmembrane region" description="Helical" evidence="10">
    <location>
        <begin position="93"/>
        <end position="113"/>
    </location>
</feature>
<feature type="transmembrane region" description="Helical" evidence="10">
    <location>
        <begin position="184"/>
        <end position="205"/>
    </location>
</feature>
<evidence type="ECO:0000256" key="8">
    <source>
        <dbReference type="ARBA" id="ARBA00023170"/>
    </source>
</evidence>
<keyword evidence="2" id="KW-1003">Cell membrane</keyword>
<comment type="similarity">
    <text evidence="10">Belongs to the insect chemoreceptor superfamily. Heteromeric odorant receptor channel (TC 1.A.69) family.</text>
</comment>
<evidence type="ECO:0000256" key="9">
    <source>
        <dbReference type="ARBA" id="ARBA00023224"/>
    </source>
</evidence>
<dbReference type="GO" id="GO:0005549">
    <property type="term" value="F:odorant binding"/>
    <property type="evidence" value="ECO:0007669"/>
    <property type="project" value="InterPro"/>
</dbReference>
<evidence type="ECO:0000256" key="1">
    <source>
        <dbReference type="ARBA" id="ARBA00004651"/>
    </source>
</evidence>
<name>A0A346TI13_9HEMI</name>
<dbReference type="PANTHER" id="PTHR21137">
    <property type="entry name" value="ODORANT RECEPTOR"/>
    <property type="match status" value="1"/>
</dbReference>
<reference evidence="11" key="2">
    <citation type="submission" date="2018-01" db="EMBL/GenBank/DDBJ databases">
        <authorList>
            <person name="Gaut B.S."/>
            <person name="Morton B.R."/>
            <person name="Clegg M.T."/>
            <person name="Duvall M.R."/>
        </authorList>
    </citation>
    <scope>NUCLEOTIDE SEQUENCE</scope>
</reference>
<dbReference type="GO" id="GO:0005886">
    <property type="term" value="C:plasma membrane"/>
    <property type="evidence" value="ECO:0007669"/>
    <property type="project" value="UniProtKB-SubCell"/>
</dbReference>
<keyword evidence="6 10" id="KW-1133">Transmembrane helix</keyword>
<proteinExistence type="evidence at transcript level"/>
<evidence type="ECO:0000256" key="3">
    <source>
        <dbReference type="ARBA" id="ARBA00022606"/>
    </source>
</evidence>
<evidence type="ECO:0000256" key="10">
    <source>
        <dbReference type="RuleBase" id="RU351113"/>
    </source>
</evidence>
<dbReference type="PANTHER" id="PTHR21137:SF35">
    <property type="entry name" value="ODORANT RECEPTOR 19A-RELATED"/>
    <property type="match status" value="1"/>
</dbReference>
<comment type="subcellular location">
    <subcellularLocation>
        <location evidence="1 10">Cell membrane</location>
        <topology evidence="1 10">Multi-pass membrane protein</topology>
    </subcellularLocation>
</comment>